<dbReference type="Proteomes" id="UP000034841">
    <property type="component" value="Unassembled WGS sequence"/>
</dbReference>
<gene>
    <name evidence="1" type="ORF">CFO_g1094</name>
</gene>
<sequence length="202" mass="22139">MADLLRLTLSKFGWLQSMKFLASLLLTVSCLSRARGGLTLTSKTTVVNKCTYPLYLWSVSSTLSPRYRIAPHHGSYCEFIHTDQLSLKTGIALKITPNHSTIFDESSQMIFGYTLDTEMDPAVLYYGLSNVFGTPFEGMKITLESDDPECSRMEWPDGVNPGHGNYMRACSPDYSVMMVICADGNTASCGGEASGEATETAL</sequence>
<dbReference type="AlphaFoldDB" id="A0A0F8B465"/>
<evidence type="ECO:0000313" key="2">
    <source>
        <dbReference type="Proteomes" id="UP000034841"/>
    </source>
</evidence>
<dbReference type="PANTHER" id="PTHR36195:SF4">
    <property type="entry name" value="DOMAIN PROTEIN, PUTATIVE (AFU_ORTHOLOGUE AFUA_5G01990)-RELATED"/>
    <property type="match status" value="1"/>
</dbReference>
<dbReference type="InterPro" id="IPR006771">
    <property type="entry name" value="CetA-like"/>
</dbReference>
<name>A0A0F8B465_CERFI</name>
<dbReference type="OrthoDB" id="3682664at2759"/>
<organism evidence="1 2">
    <name type="scientific">Ceratocystis fimbriata f. sp. platani</name>
    <dbReference type="NCBI Taxonomy" id="88771"/>
    <lineage>
        <taxon>Eukaryota</taxon>
        <taxon>Fungi</taxon>
        <taxon>Dikarya</taxon>
        <taxon>Ascomycota</taxon>
        <taxon>Pezizomycotina</taxon>
        <taxon>Sordariomycetes</taxon>
        <taxon>Hypocreomycetidae</taxon>
        <taxon>Microascales</taxon>
        <taxon>Ceratocystidaceae</taxon>
        <taxon>Ceratocystis</taxon>
    </lineage>
</organism>
<protein>
    <submittedName>
        <fullName evidence="1">Blastomyces yeast-phase-specific protein</fullName>
    </submittedName>
</protein>
<reference evidence="1 2" key="1">
    <citation type="submission" date="2015-04" db="EMBL/GenBank/DDBJ databases">
        <title>Genome sequence of Ceratocystis platani, a major pathogen of plane trees.</title>
        <authorList>
            <person name="Belbahri L."/>
        </authorList>
    </citation>
    <scope>NUCLEOTIDE SEQUENCE [LARGE SCALE GENOMIC DNA]</scope>
    <source>
        <strain evidence="1 2">CFO</strain>
    </source>
</reference>
<accession>A0A0F8B465</accession>
<dbReference type="PANTHER" id="PTHR36195">
    <property type="entry name" value="DOMAIN PROTEIN, PUTATIVE (AFU_ORTHOLOGUE AFUA_5G01990)-RELATED-RELATED"/>
    <property type="match status" value="1"/>
</dbReference>
<evidence type="ECO:0000313" key="1">
    <source>
        <dbReference type="EMBL" id="KKF96541.1"/>
    </source>
</evidence>
<proteinExistence type="predicted"/>
<keyword evidence="2" id="KW-1185">Reference proteome</keyword>
<comment type="caution">
    <text evidence="1">The sequence shown here is derived from an EMBL/GenBank/DDBJ whole genome shotgun (WGS) entry which is preliminary data.</text>
</comment>
<dbReference type="Pfam" id="PF04681">
    <property type="entry name" value="Bys1"/>
    <property type="match status" value="1"/>
</dbReference>
<dbReference type="PROSITE" id="PS51257">
    <property type="entry name" value="PROKAR_LIPOPROTEIN"/>
    <property type="match status" value="1"/>
</dbReference>
<dbReference type="EMBL" id="LBBL01000038">
    <property type="protein sequence ID" value="KKF96541.1"/>
    <property type="molecule type" value="Genomic_DNA"/>
</dbReference>